<organism evidence="2 3">
    <name type="scientific">Hirundo rustica rustica</name>
    <dbReference type="NCBI Taxonomy" id="333673"/>
    <lineage>
        <taxon>Eukaryota</taxon>
        <taxon>Metazoa</taxon>
        <taxon>Chordata</taxon>
        <taxon>Craniata</taxon>
        <taxon>Vertebrata</taxon>
        <taxon>Euteleostomi</taxon>
        <taxon>Archelosauria</taxon>
        <taxon>Archosauria</taxon>
        <taxon>Dinosauria</taxon>
        <taxon>Saurischia</taxon>
        <taxon>Theropoda</taxon>
        <taxon>Coelurosauria</taxon>
        <taxon>Aves</taxon>
        <taxon>Neognathae</taxon>
        <taxon>Neoaves</taxon>
        <taxon>Telluraves</taxon>
        <taxon>Australaves</taxon>
        <taxon>Passeriformes</taxon>
        <taxon>Sylvioidea</taxon>
        <taxon>Hirundinidae</taxon>
        <taxon>Hirundo</taxon>
    </lineage>
</organism>
<accession>A0A3M0KWK5</accession>
<proteinExistence type="predicted"/>
<feature type="region of interest" description="Disordered" evidence="1">
    <location>
        <begin position="1"/>
        <end position="29"/>
    </location>
</feature>
<evidence type="ECO:0000313" key="3">
    <source>
        <dbReference type="Proteomes" id="UP000269221"/>
    </source>
</evidence>
<name>A0A3M0KWK5_HIRRU</name>
<evidence type="ECO:0000313" key="2">
    <source>
        <dbReference type="EMBL" id="RMC17071.1"/>
    </source>
</evidence>
<dbReference type="EMBL" id="QRBI01000099">
    <property type="protein sequence ID" value="RMC17071.1"/>
    <property type="molecule type" value="Genomic_DNA"/>
</dbReference>
<reference evidence="2 3" key="1">
    <citation type="submission" date="2018-07" db="EMBL/GenBank/DDBJ databases">
        <title>A high quality draft genome assembly of the barn swallow (H. rustica rustica).</title>
        <authorList>
            <person name="Formenti G."/>
            <person name="Chiara M."/>
            <person name="Poveda L."/>
            <person name="Francoijs K.-J."/>
            <person name="Bonisoli-Alquati A."/>
            <person name="Canova L."/>
            <person name="Gianfranceschi L."/>
            <person name="Horner D.S."/>
            <person name="Saino N."/>
        </authorList>
    </citation>
    <scope>NUCLEOTIDE SEQUENCE [LARGE SCALE GENOMIC DNA]</scope>
    <source>
        <strain evidence="2">Chelidonia</strain>
        <tissue evidence="2">Blood</tissue>
    </source>
</reference>
<sequence length="103" mass="11872">MEEGEEVGEMQETARMRRRVKNTDSEEQLKDMECSVPDKSWNRGQEPPLALAHVTHTNDIEIFALGQPADELPKKQLSFQRPDSYLEDTTKPRAELTLDCRDL</sequence>
<keyword evidence="3" id="KW-1185">Reference proteome</keyword>
<protein>
    <submittedName>
        <fullName evidence="2">Uncharacterized protein</fullName>
    </submittedName>
</protein>
<comment type="caution">
    <text evidence="2">The sequence shown here is derived from an EMBL/GenBank/DDBJ whole genome shotgun (WGS) entry which is preliminary data.</text>
</comment>
<dbReference type="Proteomes" id="UP000269221">
    <property type="component" value="Unassembled WGS sequence"/>
</dbReference>
<dbReference type="AlphaFoldDB" id="A0A3M0KWK5"/>
<evidence type="ECO:0000256" key="1">
    <source>
        <dbReference type="SAM" id="MobiDB-lite"/>
    </source>
</evidence>
<gene>
    <name evidence="2" type="ORF">DUI87_05647</name>
</gene>